<proteinExistence type="predicted"/>
<accession>A0ACC2EDL3</accession>
<reference evidence="2" key="1">
    <citation type="journal article" date="2024" name="Proc. Natl. Acad. Sci. U.S.A.">
        <title>Extraordinary preservation of gene collinearity over three hundred million years revealed in homosporous lycophytes.</title>
        <authorList>
            <person name="Li C."/>
            <person name="Wickell D."/>
            <person name="Kuo L.Y."/>
            <person name="Chen X."/>
            <person name="Nie B."/>
            <person name="Liao X."/>
            <person name="Peng D."/>
            <person name="Ji J."/>
            <person name="Jenkins J."/>
            <person name="Williams M."/>
            <person name="Shu S."/>
            <person name="Plott C."/>
            <person name="Barry K."/>
            <person name="Rajasekar S."/>
            <person name="Grimwood J."/>
            <person name="Han X."/>
            <person name="Sun S."/>
            <person name="Hou Z."/>
            <person name="He W."/>
            <person name="Dai G."/>
            <person name="Sun C."/>
            <person name="Schmutz J."/>
            <person name="Leebens-Mack J.H."/>
            <person name="Li F.W."/>
            <person name="Wang L."/>
        </authorList>
    </citation>
    <scope>NUCLEOTIDE SEQUENCE [LARGE SCALE GENOMIC DNA]</scope>
    <source>
        <strain evidence="2">cv. PW_Plant_1</strain>
    </source>
</reference>
<gene>
    <name evidence="1" type="ORF">O6H91_02G025400</name>
</gene>
<organism evidence="1 2">
    <name type="scientific">Diphasiastrum complanatum</name>
    <name type="common">Issler's clubmoss</name>
    <name type="synonym">Lycopodium complanatum</name>
    <dbReference type="NCBI Taxonomy" id="34168"/>
    <lineage>
        <taxon>Eukaryota</taxon>
        <taxon>Viridiplantae</taxon>
        <taxon>Streptophyta</taxon>
        <taxon>Embryophyta</taxon>
        <taxon>Tracheophyta</taxon>
        <taxon>Lycopodiopsida</taxon>
        <taxon>Lycopodiales</taxon>
        <taxon>Lycopodiaceae</taxon>
        <taxon>Lycopodioideae</taxon>
        <taxon>Diphasiastrum</taxon>
    </lineage>
</organism>
<protein>
    <submittedName>
        <fullName evidence="1">Uncharacterized protein</fullName>
    </submittedName>
</protein>
<keyword evidence="2" id="KW-1185">Reference proteome</keyword>
<dbReference type="EMBL" id="CM055093">
    <property type="protein sequence ID" value="KAJ7564609.1"/>
    <property type="molecule type" value="Genomic_DNA"/>
</dbReference>
<evidence type="ECO:0000313" key="1">
    <source>
        <dbReference type="EMBL" id="KAJ7564609.1"/>
    </source>
</evidence>
<dbReference type="Proteomes" id="UP001162992">
    <property type="component" value="Chromosome 2"/>
</dbReference>
<name>A0ACC2EDL3_DIPCM</name>
<sequence>MAFILEFAEHWIRRSMEDPEERDMKFRKHLQDTAEKCERNKRMWQQPVKPFGYWNTDKHNHKFLMDIKLTHLPGRTDPYDDVRSSSDRSSS</sequence>
<comment type="caution">
    <text evidence="1">The sequence shown here is derived from an EMBL/GenBank/DDBJ whole genome shotgun (WGS) entry which is preliminary data.</text>
</comment>
<evidence type="ECO:0000313" key="2">
    <source>
        <dbReference type="Proteomes" id="UP001162992"/>
    </source>
</evidence>